<dbReference type="Pfam" id="PF00078">
    <property type="entry name" value="RVT_1"/>
    <property type="match status" value="1"/>
</dbReference>
<dbReference type="GO" id="GO:0003964">
    <property type="term" value="F:RNA-directed DNA polymerase activity"/>
    <property type="evidence" value="ECO:0007669"/>
    <property type="project" value="UniProtKB-KW"/>
</dbReference>
<dbReference type="InterPro" id="IPR000477">
    <property type="entry name" value="RT_dom"/>
</dbReference>
<feature type="coiled-coil region" evidence="1">
    <location>
        <begin position="12"/>
        <end position="39"/>
    </location>
</feature>
<keyword evidence="1" id="KW-0175">Coiled coil</keyword>
<evidence type="ECO:0000256" key="1">
    <source>
        <dbReference type="SAM" id="Coils"/>
    </source>
</evidence>
<dbReference type="EMBL" id="REGN01006975">
    <property type="protein sequence ID" value="RNA07626.1"/>
    <property type="molecule type" value="Genomic_DNA"/>
</dbReference>
<reference evidence="3 4" key="1">
    <citation type="journal article" date="2018" name="Sci. Rep.">
        <title>Genomic signatures of local adaptation to the degree of environmental predictability in rotifers.</title>
        <authorList>
            <person name="Franch-Gras L."/>
            <person name="Hahn C."/>
            <person name="Garcia-Roger E.M."/>
            <person name="Carmona M.J."/>
            <person name="Serra M."/>
            <person name="Gomez A."/>
        </authorList>
    </citation>
    <scope>NUCLEOTIDE SEQUENCE [LARGE SCALE GENOMIC DNA]</scope>
    <source>
        <strain evidence="3">HYR1</strain>
    </source>
</reference>
<evidence type="ECO:0000313" key="3">
    <source>
        <dbReference type="EMBL" id="RNA07626.1"/>
    </source>
</evidence>
<accession>A0A3M7Q895</accession>
<dbReference type="Proteomes" id="UP000276133">
    <property type="component" value="Unassembled WGS sequence"/>
</dbReference>
<dbReference type="STRING" id="10195.A0A3M7Q895"/>
<dbReference type="PROSITE" id="PS50878">
    <property type="entry name" value="RT_POL"/>
    <property type="match status" value="1"/>
</dbReference>
<feature type="domain" description="Reverse transcriptase" evidence="2">
    <location>
        <begin position="77"/>
        <end position="342"/>
    </location>
</feature>
<gene>
    <name evidence="3" type="ORF">BpHYR1_013118</name>
</gene>
<evidence type="ECO:0000259" key="2">
    <source>
        <dbReference type="PROSITE" id="PS50878"/>
    </source>
</evidence>
<organism evidence="3 4">
    <name type="scientific">Brachionus plicatilis</name>
    <name type="common">Marine rotifer</name>
    <name type="synonym">Brachionus muelleri</name>
    <dbReference type="NCBI Taxonomy" id="10195"/>
    <lineage>
        <taxon>Eukaryota</taxon>
        <taxon>Metazoa</taxon>
        <taxon>Spiralia</taxon>
        <taxon>Gnathifera</taxon>
        <taxon>Rotifera</taxon>
        <taxon>Eurotatoria</taxon>
        <taxon>Monogononta</taxon>
        <taxon>Pseudotrocha</taxon>
        <taxon>Ploima</taxon>
        <taxon>Brachionidae</taxon>
        <taxon>Brachionus</taxon>
    </lineage>
</organism>
<keyword evidence="3" id="KW-0695">RNA-directed DNA polymerase</keyword>
<dbReference type="OrthoDB" id="425681at2759"/>
<protein>
    <submittedName>
        <fullName evidence="3">RNA-directed DNA polymerase from mobile element jockey-like</fullName>
    </submittedName>
</protein>
<evidence type="ECO:0000313" key="4">
    <source>
        <dbReference type="Proteomes" id="UP000276133"/>
    </source>
</evidence>
<keyword evidence="4" id="KW-1185">Reference proteome</keyword>
<proteinExistence type="predicted"/>
<comment type="caution">
    <text evidence="3">The sequence shown here is derived from an EMBL/GenBank/DDBJ whole genome shotgun (WGS) entry which is preliminary data.</text>
</comment>
<dbReference type="CDD" id="cd01650">
    <property type="entry name" value="RT_nLTR_like"/>
    <property type="match status" value="1"/>
</dbReference>
<sequence length="386" mass="43738">MSINYTSWRLNIKISKSKLSELKAEYERLFNEKLRSNNEDEEKASKTVGFVKQYGNKVLEARVKIDELKIIKRLRDLANGKAPGPAGVIKPLIKDLKKNHSCISNLRPITVSDPLATIYEKILLLDVNRHHDDNPKQFGFKKNSSCAHAKVTLRETALFNRCLKRKTYMCAIDASKAFDKVVRNYLWVSLIDKLPPHITLSLVSYYKQSHARIENNNEVSTVFKTNTGVKQGGPLSQRLFSIYIEDLVKVIEEGDEGVQIGSTKIDILLYADDILLISSTKKGLQALVTVTENFGEQKSIKFNPEKNFVMIFGGKKITRLDIRLDSKKLNQVNEINYLGAHINTKLTNRLHVAKKLTASNLATLNLKKSIITASLDYKIKAQIYTT</sequence>
<dbReference type="AlphaFoldDB" id="A0A3M7Q895"/>
<keyword evidence="3" id="KW-0808">Transferase</keyword>
<dbReference type="PANTHER" id="PTHR47027">
    <property type="entry name" value="REVERSE TRANSCRIPTASE DOMAIN-CONTAINING PROTEIN"/>
    <property type="match status" value="1"/>
</dbReference>
<keyword evidence="3" id="KW-0548">Nucleotidyltransferase</keyword>
<name>A0A3M7Q895_BRAPC</name>
<dbReference type="InterPro" id="IPR043502">
    <property type="entry name" value="DNA/RNA_pol_sf"/>
</dbReference>
<dbReference type="SUPFAM" id="SSF56672">
    <property type="entry name" value="DNA/RNA polymerases"/>
    <property type="match status" value="1"/>
</dbReference>
<dbReference type="PANTHER" id="PTHR47027:SF20">
    <property type="entry name" value="REVERSE TRANSCRIPTASE-LIKE PROTEIN WITH RNA-DIRECTED DNA POLYMERASE DOMAIN"/>
    <property type="match status" value="1"/>
</dbReference>